<evidence type="ECO:0000259" key="13">
    <source>
        <dbReference type="Pfam" id="PF02223"/>
    </source>
</evidence>
<feature type="transmembrane region" description="Helical" evidence="12">
    <location>
        <begin position="424"/>
        <end position="444"/>
    </location>
</feature>
<feature type="transmembrane region" description="Helical" evidence="12">
    <location>
        <begin position="384"/>
        <end position="403"/>
    </location>
</feature>
<evidence type="ECO:0000256" key="2">
    <source>
        <dbReference type="ARBA" id="ARBA00012980"/>
    </source>
</evidence>
<feature type="region of interest" description="Disordered" evidence="11">
    <location>
        <begin position="268"/>
        <end position="287"/>
    </location>
</feature>
<evidence type="ECO:0000256" key="3">
    <source>
        <dbReference type="ARBA" id="ARBA00017144"/>
    </source>
</evidence>
<keyword evidence="5 10" id="KW-0545">Nucleotide biosynthesis</keyword>
<keyword evidence="15" id="KW-1185">Reference proteome</keyword>
<proteinExistence type="inferred from homology"/>
<keyword evidence="4 10" id="KW-0808">Transferase</keyword>
<dbReference type="PANTHER" id="PTHR10344">
    <property type="entry name" value="THYMIDYLATE KINASE"/>
    <property type="match status" value="1"/>
</dbReference>
<dbReference type="InterPro" id="IPR011701">
    <property type="entry name" value="MFS"/>
</dbReference>
<comment type="similarity">
    <text evidence="1 10">Belongs to the thymidylate kinase family.</text>
</comment>
<dbReference type="InterPro" id="IPR018095">
    <property type="entry name" value="Thymidylate_kin_CS"/>
</dbReference>
<comment type="caution">
    <text evidence="14">The sequence shown here is derived from an EMBL/GenBank/DDBJ whole genome shotgun (WGS) entry which is preliminary data.</text>
</comment>
<evidence type="ECO:0000256" key="4">
    <source>
        <dbReference type="ARBA" id="ARBA00022679"/>
    </source>
</evidence>
<comment type="catalytic activity">
    <reaction evidence="9 10">
        <text>dTMP + ATP = dTDP + ADP</text>
        <dbReference type="Rhea" id="RHEA:13517"/>
        <dbReference type="ChEBI" id="CHEBI:30616"/>
        <dbReference type="ChEBI" id="CHEBI:58369"/>
        <dbReference type="ChEBI" id="CHEBI:63528"/>
        <dbReference type="ChEBI" id="CHEBI:456216"/>
        <dbReference type="EC" id="2.7.4.9"/>
    </reaction>
</comment>
<keyword evidence="6 10" id="KW-0547">Nucleotide-binding</keyword>
<dbReference type="PANTHER" id="PTHR10344:SF4">
    <property type="entry name" value="UMP-CMP KINASE 2, MITOCHONDRIAL"/>
    <property type="match status" value="1"/>
</dbReference>
<evidence type="ECO:0000256" key="9">
    <source>
        <dbReference type="ARBA" id="ARBA00048743"/>
    </source>
</evidence>
<dbReference type="RefSeq" id="WP_399594482.1">
    <property type="nucleotide sequence ID" value="NZ_JBITPR010000053.1"/>
</dbReference>
<dbReference type="NCBIfam" id="TIGR00041">
    <property type="entry name" value="DTMP_kinase"/>
    <property type="match status" value="1"/>
</dbReference>
<keyword evidence="12" id="KW-0812">Transmembrane</keyword>
<name>A0ABW8BKM7_9ACTN</name>
<evidence type="ECO:0000256" key="11">
    <source>
        <dbReference type="SAM" id="MobiDB-lite"/>
    </source>
</evidence>
<dbReference type="InterPro" id="IPR027417">
    <property type="entry name" value="P-loop_NTPase"/>
</dbReference>
<dbReference type="CDD" id="cd01672">
    <property type="entry name" value="TMPK"/>
    <property type="match status" value="1"/>
</dbReference>
<dbReference type="SUPFAM" id="SSF52540">
    <property type="entry name" value="P-loop containing nucleoside triphosphate hydrolases"/>
    <property type="match status" value="1"/>
</dbReference>
<dbReference type="InterPro" id="IPR018094">
    <property type="entry name" value="Thymidylate_kinase"/>
</dbReference>
<feature type="compositionally biased region" description="Basic and acidic residues" evidence="11">
    <location>
        <begin position="746"/>
        <end position="867"/>
    </location>
</feature>
<feature type="region of interest" description="Disordered" evidence="11">
    <location>
        <begin position="746"/>
        <end position="1106"/>
    </location>
</feature>
<dbReference type="InterPro" id="IPR039430">
    <property type="entry name" value="Thymidylate_kin-like_dom"/>
</dbReference>
<feature type="transmembrane region" description="Helical" evidence="12">
    <location>
        <begin position="240"/>
        <end position="259"/>
    </location>
</feature>
<feature type="transmembrane region" description="Helical" evidence="12">
    <location>
        <begin position="297"/>
        <end position="317"/>
    </location>
</feature>
<feature type="transmembrane region" description="Helical" evidence="12">
    <location>
        <begin position="360"/>
        <end position="378"/>
    </location>
</feature>
<dbReference type="PROSITE" id="PS01331">
    <property type="entry name" value="THYMIDYLATE_KINASE"/>
    <property type="match status" value="1"/>
</dbReference>
<feature type="binding site" evidence="10">
    <location>
        <begin position="520"/>
        <end position="527"/>
    </location>
    <ligand>
        <name>ATP</name>
        <dbReference type="ChEBI" id="CHEBI:30616"/>
    </ligand>
</feature>
<accession>A0ABW8BKM7</accession>
<dbReference type="Proteomes" id="UP001614264">
    <property type="component" value="Unassembled WGS sequence"/>
</dbReference>
<feature type="domain" description="Thymidylate kinase-like" evidence="13">
    <location>
        <begin position="518"/>
        <end position="702"/>
    </location>
</feature>
<protein>
    <recommendedName>
        <fullName evidence="3 10">Thymidylate kinase</fullName>
        <ecNumber evidence="2 10">2.7.4.9</ecNumber>
    </recommendedName>
    <alternativeName>
        <fullName evidence="10">dTMP kinase</fullName>
    </alternativeName>
</protein>
<dbReference type="Gene3D" id="3.40.50.300">
    <property type="entry name" value="P-loop containing nucleotide triphosphate hydrolases"/>
    <property type="match status" value="1"/>
</dbReference>
<dbReference type="InterPro" id="IPR036259">
    <property type="entry name" value="MFS_trans_sf"/>
</dbReference>
<comment type="function">
    <text evidence="10">Phosphorylation of dTMP to form dTDP in both de novo and salvage pathways of dTTP synthesis.</text>
</comment>
<dbReference type="Pfam" id="PF07690">
    <property type="entry name" value="MFS_1"/>
    <property type="match status" value="1"/>
</dbReference>
<keyword evidence="12" id="KW-1133">Transmembrane helix</keyword>
<dbReference type="EMBL" id="JBITPR010000053">
    <property type="protein sequence ID" value="MFI7874676.1"/>
    <property type="molecule type" value="Genomic_DNA"/>
</dbReference>
<feature type="transmembrane region" description="Helical" evidence="12">
    <location>
        <begin position="78"/>
        <end position="106"/>
    </location>
</feature>
<evidence type="ECO:0000256" key="10">
    <source>
        <dbReference type="HAMAP-Rule" id="MF_00165"/>
    </source>
</evidence>
<dbReference type="SUPFAM" id="SSF103473">
    <property type="entry name" value="MFS general substrate transporter"/>
    <property type="match status" value="1"/>
</dbReference>
<evidence type="ECO:0000256" key="1">
    <source>
        <dbReference type="ARBA" id="ARBA00009776"/>
    </source>
</evidence>
<feature type="compositionally biased region" description="Basic and acidic residues" evidence="11">
    <location>
        <begin position="927"/>
        <end position="939"/>
    </location>
</feature>
<feature type="transmembrane region" description="Helical" evidence="12">
    <location>
        <begin position="198"/>
        <end position="220"/>
    </location>
</feature>
<keyword evidence="8 10" id="KW-0067">ATP-binding</keyword>
<evidence type="ECO:0000313" key="15">
    <source>
        <dbReference type="Proteomes" id="UP001614264"/>
    </source>
</evidence>
<evidence type="ECO:0000256" key="12">
    <source>
        <dbReference type="SAM" id="Phobius"/>
    </source>
</evidence>
<organism evidence="14 15">
    <name type="scientific">Streptomyces salinarius</name>
    <dbReference type="NCBI Taxonomy" id="2762598"/>
    <lineage>
        <taxon>Bacteria</taxon>
        <taxon>Bacillati</taxon>
        <taxon>Actinomycetota</taxon>
        <taxon>Actinomycetes</taxon>
        <taxon>Kitasatosporales</taxon>
        <taxon>Streptomycetaceae</taxon>
        <taxon>Streptomyces</taxon>
    </lineage>
</organism>
<evidence type="ECO:0000256" key="7">
    <source>
        <dbReference type="ARBA" id="ARBA00022777"/>
    </source>
</evidence>
<gene>
    <name evidence="10 14" type="primary">tmk</name>
    <name evidence="14" type="ORF">AB4829_29300</name>
</gene>
<feature type="compositionally biased region" description="Low complexity" evidence="11">
    <location>
        <begin position="868"/>
        <end position="912"/>
    </location>
</feature>
<dbReference type="HAMAP" id="MF_00165">
    <property type="entry name" value="Thymidylate_kinase"/>
    <property type="match status" value="1"/>
</dbReference>
<evidence type="ECO:0000256" key="5">
    <source>
        <dbReference type="ARBA" id="ARBA00022727"/>
    </source>
</evidence>
<feature type="compositionally biased region" description="Basic and acidic residues" evidence="11">
    <location>
        <begin position="1027"/>
        <end position="1048"/>
    </location>
</feature>
<sequence length="1106" mass="117163">MTRAEQPTAPHPAPDDALVADSRERAVRALLRRPQLRRLWSAQLVGGVGDILALLVLVLLAVQAAIGAGSFGGGYRGVAFAVATVFGVRILATLLFGAVLLGPLTSLTAQDGPLDRRWTMVGADGLRAALLIVAPLWIDWTPDNALAVLLVTVFVTGVAERFWTVCRESAAPALLPAPPLEGATVRPLPDHMDALRRLALRTSFVAIPLAAVVLVVAGLLNNLLGAGVDWFAEHQAALGSYVSAGLFAASLSVVTFLELPAVRTPRARSPLEGMRRPKSGGGNSGGVDKGRTGALPLLVFACAAVAAVVAATVAVAVLHAKDLGGGPVLYGLAVGALTGGVVVGIRTAPALLPSLSRRRLLALAIAFAGVALLAAGLVPDDTTVLLLLALTGVGAGVAANTGHALLDQETEDHRRARITEHLHAVVRVCVALGAVVGPVLAAAIGPHRLESGKFVFAHGGAAFVLMLLGALLLPLAALVLAKVDDRSGVPLRHDLRDALLGGDDPVPTPATNGFFIALEGGDGAGKSTQAEALAEWIRGKGHEVVLTREPGATPVGKRLRSILLDVSSAGLSHRAEALLYAADRAEHVDTVVRPALERGAVVVSDRYIDSSVAYQGAGRDLSPTEIARINRWATNGLVPHLTVLLDVAPEAARERFTEAPDRLESEPAEFHARVRSGFLTLAAADPGRYLVVDAGQEPEAVTSVVRHRLDQVLPLSEAEIKAQEEARRKAEEEARRKAEEEAARKAEEERLERERLEEEARVRAEEEERKRRELEEAQRREAERQAEEARQRAEEARRKAEEERARLLAEEKARAEEEARLRAEEERRRKQAEEEERLRAEAEARRLEKQRKAEEALLRAEEARRAAEQAAAAAAAGPKPAAPAAADAPRPKPAASAPSDAATVPTPVVTPTNASGGPVEDTAVLRPVRDTPDHDRADDAGDGARGPDDGGRASGESESEVTTELPKPQVPSGAADETAVLPAVEPRDADETAVLPPVTPPGAADETAVLPPVRGDDPADRVPPGYFREEGPAEEAQDRTRELPRIDPDQAPPRRRRSDWAEETPLDDLPTLADELLGPHDEDEAGRDDDGRGGKGGGRGRGRGRR</sequence>
<keyword evidence="7 10" id="KW-0418">Kinase</keyword>
<evidence type="ECO:0000256" key="8">
    <source>
        <dbReference type="ARBA" id="ARBA00022840"/>
    </source>
</evidence>
<dbReference type="Pfam" id="PF02223">
    <property type="entry name" value="Thymidylate_kin"/>
    <property type="match status" value="1"/>
</dbReference>
<dbReference type="Gene3D" id="1.20.1250.20">
    <property type="entry name" value="MFS general substrate transporter like domains"/>
    <property type="match status" value="1"/>
</dbReference>
<dbReference type="EC" id="2.7.4.9" evidence="2 10"/>
<evidence type="ECO:0000256" key="6">
    <source>
        <dbReference type="ARBA" id="ARBA00022741"/>
    </source>
</evidence>
<feature type="transmembrane region" description="Helical" evidence="12">
    <location>
        <begin position="456"/>
        <end position="481"/>
    </location>
</feature>
<feature type="transmembrane region" description="Helical" evidence="12">
    <location>
        <begin position="42"/>
        <end position="66"/>
    </location>
</feature>
<reference evidence="14 15" key="1">
    <citation type="submission" date="2024-07" db="EMBL/GenBank/DDBJ databases">
        <title>Whole genome sequencing of Prodigiosin pigment-producing Streptomyces salinarius isolated from rhizosphere soil of Arachis hypogaea.</title>
        <authorList>
            <person name="Vidhya A."/>
            <person name="Ramya S."/>
        </authorList>
    </citation>
    <scope>NUCLEOTIDE SEQUENCE [LARGE SCALE GENOMIC DNA]</scope>
    <source>
        <strain evidence="14 15">VRMG2420</strain>
    </source>
</reference>
<dbReference type="GO" id="GO:0004798">
    <property type="term" value="F:dTMP kinase activity"/>
    <property type="evidence" value="ECO:0007669"/>
    <property type="project" value="UniProtKB-EC"/>
</dbReference>
<keyword evidence="12" id="KW-0472">Membrane</keyword>
<evidence type="ECO:0000313" key="14">
    <source>
        <dbReference type="EMBL" id="MFI7874676.1"/>
    </source>
</evidence>
<feature type="transmembrane region" description="Helical" evidence="12">
    <location>
        <begin position="329"/>
        <end position="348"/>
    </location>
</feature>